<evidence type="ECO:0000313" key="1">
    <source>
        <dbReference type="EMBL" id="KGJ54495.1"/>
    </source>
</evidence>
<proteinExistence type="predicted"/>
<protein>
    <submittedName>
        <fullName evidence="1">Maltodextrin glycosyltransferase</fullName>
    </submittedName>
</protein>
<name>A0A099I9Z3_CLOIN</name>
<reference evidence="1 2" key="1">
    <citation type="submission" date="2014-08" db="EMBL/GenBank/DDBJ databases">
        <title>Clostridium innocuum, an unnegligible vancomycin-resistant pathogen causing extra-intestinal infections.</title>
        <authorList>
            <person name="Feng Y."/>
            <person name="Chiu C.-H."/>
        </authorList>
    </citation>
    <scope>NUCLEOTIDE SEQUENCE [LARGE SCALE GENOMIC DNA]</scope>
    <source>
        <strain evidence="1 2">AN88</strain>
    </source>
</reference>
<keyword evidence="1" id="KW-0808">Transferase</keyword>
<dbReference type="SUPFAM" id="SSF51445">
    <property type="entry name" value="(Trans)glycosidases"/>
    <property type="match status" value="1"/>
</dbReference>
<sequence length="670" mass="78142">MNYLKRLYEELEKQCRSHAKEIYNYAIPQSWNLYGYRPAKSIRSRELLVHPYEFYLFTLRNILKDADGNWKQPQLTKEKPSDKRDWLKHASVYSLMVRTATAWDHDRDDRLVSDNLYHLNDNGTFLKSILLLPLLKRMGVNTLLLHQIFPLCKTQNAHDYPVKEAVTDFRSIDPLLQDKLVKKLDAKEQCAAFLEACHLLGFRVILEYCPGKLARENSYYKEHPEWFFWFDSDQQNAYHPPRCNALPQNTLPFTYALKDFYRSEDVQQHIALFQEAPDGLHEFESLREIELDLHTTIAPSMVDQINAAIPAEQDTTIWRMYEDIHAQVPKDIRAQAKPYLMQDIIRYDLHPARKPMTALWDYLCENICWYQQELGIDGIFLEKPYLLPEKLQRAMAKAARKQRKSFVMIAEDTVSDNSPLWLSKGYDAISGSGAYEESDVWNFKFHSFSYRLKGNACLMFAACESYDSRRIASVEGNTAAIMLTVMNQFLPNGIPFMMNGVESFEVQPMQLSEYGDSKYLNALPKEDPRHRRQAYLDEYWFDYRNPNLPVLPALLEKTSAIRKAYEEAVTDPNACIPVWFDSPRDYGIGFTYIMEDRALLVVCNTNVHDSVLLHIHTENIICELPFTPASLQQIFSTKDPFTHDIMMDSFQNIPLEFDPGEVKFIELKPE</sequence>
<dbReference type="GO" id="GO:0016740">
    <property type="term" value="F:transferase activity"/>
    <property type="evidence" value="ECO:0007669"/>
    <property type="project" value="UniProtKB-KW"/>
</dbReference>
<dbReference type="PANTHER" id="PTHR10357">
    <property type="entry name" value="ALPHA-AMYLASE FAMILY MEMBER"/>
    <property type="match status" value="1"/>
</dbReference>
<comment type="caution">
    <text evidence="1">The sequence shown here is derived from an EMBL/GenBank/DDBJ whole genome shotgun (WGS) entry which is preliminary data.</text>
</comment>
<dbReference type="GO" id="GO:0009313">
    <property type="term" value="P:oligosaccharide catabolic process"/>
    <property type="evidence" value="ECO:0007669"/>
    <property type="project" value="TreeGrafter"/>
</dbReference>
<dbReference type="Proteomes" id="UP000030008">
    <property type="component" value="Unassembled WGS sequence"/>
</dbReference>
<dbReference type="PANTHER" id="PTHR10357:SF179">
    <property type="entry name" value="NEUTRAL AND BASIC AMINO ACID TRANSPORT PROTEIN RBAT"/>
    <property type="match status" value="1"/>
</dbReference>
<dbReference type="GO" id="GO:0004556">
    <property type="term" value="F:alpha-amylase activity"/>
    <property type="evidence" value="ECO:0007669"/>
    <property type="project" value="TreeGrafter"/>
</dbReference>
<accession>A0A099I9Z3</accession>
<dbReference type="CDD" id="cd11335">
    <property type="entry name" value="AmyAc_MTase_N"/>
    <property type="match status" value="1"/>
</dbReference>
<dbReference type="InterPro" id="IPR017853">
    <property type="entry name" value="GH"/>
</dbReference>
<dbReference type="AlphaFoldDB" id="A0A099I9Z3"/>
<dbReference type="RefSeq" id="WP_044904047.1">
    <property type="nucleotide sequence ID" value="NZ_JQIF01000015.1"/>
</dbReference>
<dbReference type="Gene3D" id="3.20.20.80">
    <property type="entry name" value="Glycosidases"/>
    <property type="match status" value="1"/>
</dbReference>
<gene>
    <name evidence="1" type="ORF">CIAN88_03325</name>
</gene>
<organism evidence="1 2">
    <name type="scientific">Clostridium innocuum</name>
    <dbReference type="NCBI Taxonomy" id="1522"/>
    <lineage>
        <taxon>Bacteria</taxon>
        <taxon>Bacillati</taxon>
        <taxon>Bacillota</taxon>
        <taxon>Clostridia</taxon>
        <taxon>Eubacteriales</taxon>
        <taxon>Clostridiaceae</taxon>
        <taxon>Clostridium</taxon>
    </lineage>
</organism>
<evidence type="ECO:0000313" key="2">
    <source>
        <dbReference type="Proteomes" id="UP000030008"/>
    </source>
</evidence>
<dbReference type="EMBL" id="JQIF01000015">
    <property type="protein sequence ID" value="KGJ54495.1"/>
    <property type="molecule type" value="Genomic_DNA"/>
</dbReference>